<evidence type="ECO:0000259" key="3">
    <source>
        <dbReference type="Pfam" id="PF07992"/>
    </source>
</evidence>
<keyword evidence="1" id="KW-0285">Flavoprotein</keyword>
<dbReference type="Pfam" id="PF07992">
    <property type="entry name" value="Pyr_redox_2"/>
    <property type="match status" value="1"/>
</dbReference>
<name>A0A450U973_9GAMM</name>
<feature type="domain" description="FAD/NAD(P)-binding" evidence="3">
    <location>
        <begin position="59"/>
        <end position="178"/>
    </location>
</feature>
<dbReference type="SUPFAM" id="SSF55424">
    <property type="entry name" value="FAD/NAD-linked reductases, dimerisation (C-terminal) domain"/>
    <property type="match status" value="1"/>
</dbReference>
<evidence type="ECO:0000256" key="1">
    <source>
        <dbReference type="ARBA" id="ARBA00022630"/>
    </source>
</evidence>
<dbReference type="InterPro" id="IPR023753">
    <property type="entry name" value="FAD/NAD-binding_dom"/>
</dbReference>
<dbReference type="Gene3D" id="3.50.50.60">
    <property type="entry name" value="FAD/NAD(P)-binding domain"/>
    <property type="match status" value="2"/>
</dbReference>
<dbReference type="InterPro" id="IPR037092">
    <property type="entry name" value="FlavoCytC_S_DH_flav-bd_sf"/>
</dbReference>
<dbReference type="Gene3D" id="3.90.760.10">
    <property type="entry name" value="Flavocytochrome c sulphide dehydrogenase, flavin-binding domain"/>
    <property type="match status" value="1"/>
</dbReference>
<feature type="domain" description="Flavocytochrome c sulphide dehydrogenase flavin-binding" evidence="4">
    <location>
        <begin position="381"/>
        <end position="449"/>
    </location>
</feature>
<dbReference type="GO" id="GO:0050660">
    <property type="term" value="F:flavin adenine dinucleotide binding"/>
    <property type="evidence" value="ECO:0007669"/>
    <property type="project" value="InterPro"/>
</dbReference>
<evidence type="ECO:0000313" key="6">
    <source>
        <dbReference type="EMBL" id="VFJ88492.1"/>
    </source>
</evidence>
<keyword evidence="2" id="KW-0274">FAD</keyword>
<evidence type="ECO:0000256" key="2">
    <source>
        <dbReference type="ARBA" id="ARBA00022827"/>
    </source>
</evidence>
<feature type="domain" description="Sulfide dehydrogenase [flavocytochrome c] flavoprotein chain central" evidence="5">
    <location>
        <begin position="192"/>
        <end position="305"/>
    </location>
</feature>
<dbReference type="InterPro" id="IPR052541">
    <property type="entry name" value="SQRD"/>
</dbReference>
<dbReference type="InterPro" id="IPR016156">
    <property type="entry name" value="FAD/NAD-linked_Rdtase_dimer_sf"/>
</dbReference>
<organism evidence="6">
    <name type="scientific">Candidatus Kentrum sp. LFY</name>
    <dbReference type="NCBI Taxonomy" id="2126342"/>
    <lineage>
        <taxon>Bacteria</taxon>
        <taxon>Pseudomonadati</taxon>
        <taxon>Pseudomonadota</taxon>
        <taxon>Gammaproteobacteria</taxon>
        <taxon>Candidatus Kentrum</taxon>
    </lineage>
</organism>
<accession>A0A450U973</accession>
<dbReference type="Pfam" id="PF09242">
    <property type="entry name" value="FCSD-flav_bind"/>
    <property type="match status" value="1"/>
</dbReference>
<dbReference type="SUPFAM" id="SSF51905">
    <property type="entry name" value="FAD/NAD(P)-binding domain"/>
    <property type="match status" value="2"/>
</dbReference>
<dbReference type="AlphaFoldDB" id="A0A450U973"/>
<evidence type="ECO:0000259" key="4">
    <source>
        <dbReference type="Pfam" id="PF09242"/>
    </source>
</evidence>
<dbReference type="EMBL" id="CAADFF010000010">
    <property type="protein sequence ID" value="VFJ88492.1"/>
    <property type="molecule type" value="Genomic_DNA"/>
</dbReference>
<protein>
    <submittedName>
        <fullName evidence="6">Sulfide dehydrogenase [flavocytochrome c] flavoprotein chain</fullName>
    </submittedName>
</protein>
<proteinExistence type="predicted"/>
<reference evidence="6" key="1">
    <citation type="submission" date="2019-02" db="EMBL/GenBank/DDBJ databases">
        <authorList>
            <person name="Gruber-Vodicka R. H."/>
            <person name="Seah K. B. B."/>
        </authorList>
    </citation>
    <scope>NUCLEOTIDE SEQUENCE</scope>
    <source>
        <strain evidence="6">BECK_M7</strain>
    </source>
</reference>
<dbReference type="PANTHER" id="PTHR43755:SF1">
    <property type="entry name" value="FAD-DEPENDENT PYRIDINE NUCLEOTIDE-DISULPHIDE OXIDOREDUCTASE"/>
    <property type="match status" value="1"/>
</dbReference>
<gene>
    <name evidence="6" type="ORF">BECKLFY1418B_GA0070995_101038</name>
</gene>
<evidence type="ECO:0000259" key="5">
    <source>
        <dbReference type="Pfam" id="PF21706"/>
    </source>
</evidence>
<dbReference type="InterPro" id="IPR015323">
    <property type="entry name" value="FlavoCytC_S_DH_flav-bd"/>
</dbReference>
<dbReference type="InterPro" id="IPR049386">
    <property type="entry name" value="FCSD_central"/>
</dbReference>
<sequence>MRDDSTMRYHFDHPSRVMHPRAMHGHSKISRRQFLERLGLGFAATMGYSPLGRAIRKGHVAVIGGGYSGATAAKYLRLADPAIAVSLFERNGKFISCPGSNLVLGGERTIPDISFGYDMLALGYGISVLHDEVTDIDPITRTVITAGGMQRAYDRIIVAPGIDFRWEDIDGYDEGVTTVLPHAWRTGEQVLLLRRQLAQMEDGGVVLISVPPKPFRCHAAPYERASQIAYYLASEKPASRIIILDANDDFSKQALFEQGWAEYYPGVITWVPDAQDGRVIRADAATRTLFTEFATYQGAVVNLIPPQRAGVIAQRVGLVDESGWCPVNHRTFESTLHPGIHVIGDACMAGALPKSGYAANSAAKICAAAVAASINGNSPAEPSFVNTCYSLITPTHGISAAMVYRLEQGKIVKVEGAGGYSPLKASKIDRELEARYARSWIKSITTDIFS</sequence>
<dbReference type="PANTHER" id="PTHR43755">
    <property type="match status" value="1"/>
</dbReference>
<dbReference type="Pfam" id="PF21706">
    <property type="entry name" value="FCSD_central"/>
    <property type="match status" value="1"/>
</dbReference>
<dbReference type="GO" id="GO:0016491">
    <property type="term" value="F:oxidoreductase activity"/>
    <property type="evidence" value="ECO:0007669"/>
    <property type="project" value="InterPro"/>
</dbReference>
<dbReference type="InterPro" id="IPR036188">
    <property type="entry name" value="FAD/NAD-bd_sf"/>
</dbReference>